<evidence type="ECO:0000256" key="2">
    <source>
        <dbReference type="ARBA" id="ARBA00022576"/>
    </source>
</evidence>
<organism evidence="6 7">
    <name type="scientific">Vibrio algivorus</name>
    <dbReference type="NCBI Taxonomy" id="1667024"/>
    <lineage>
        <taxon>Bacteria</taxon>
        <taxon>Pseudomonadati</taxon>
        <taxon>Pseudomonadota</taxon>
        <taxon>Gammaproteobacteria</taxon>
        <taxon>Vibrionales</taxon>
        <taxon>Vibrionaceae</taxon>
        <taxon>Vibrio</taxon>
    </lineage>
</organism>
<dbReference type="InterPro" id="IPR015422">
    <property type="entry name" value="PyrdxlP-dep_Trfase_small"/>
</dbReference>
<evidence type="ECO:0000313" key="6">
    <source>
        <dbReference type="EMBL" id="GLT13612.1"/>
    </source>
</evidence>
<evidence type="ECO:0000256" key="3">
    <source>
        <dbReference type="ARBA" id="ARBA00022679"/>
    </source>
</evidence>
<reference evidence="7" key="1">
    <citation type="journal article" date="2019" name="Int. J. Syst. Evol. Microbiol.">
        <title>The Global Catalogue of Microorganisms (GCM) 10K type strain sequencing project: providing services to taxonomists for standard genome sequencing and annotation.</title>
        <authorList>
            <consortium name="The Broad Institute Genomics Platform"/>
            <consortium name="The Broad Institute Genome Sequencing Center for Infectious Disease"/>
            <person name="Wu L."/>
            <person name="Ma J."/>
        </authorList>
    </citation>
    <scope>NUCLEOTIDE SEQUENCE [LARGE SCALE GENOMIC DNA]</scope>
    <source>
        <strain evidence="7">NBRC 111146</strain>
    </source>
</reference>
<dbReference type="Proteomes" id="UP001157156">
    <property type="component" value="Unassembled WGS sequence"/>
</dbReference>
<gene>
    <name evidence="6" type="ORF">GCM10007931_05860</name>
</gene>
<sequence length="395" mass="43658">MDESNNSLSWNMELTQALQQIQPSYIREILMDAQAEGVISLAGGLPDGNTFPISLMDESLTSLPQKPALFQYGQTAGYGPLLDYFRTQFLLPEHHESLVCTGSQQALDLIARAFVNSNDKVVMEAPSYLGALQVFGLAQANVISVSQQADGPNLAELEACFAEQAPKLFYAVPDFHNPTGVSWSLEVRQKVAKLCQQYDVTLVEDVPYRELRFMGEMLPLVSSFCPESALVLRSYSKIAAPGMRMGVVTGKAEWIAPLVKVKQCADLHSSIPMQAVLLDLLNHQDFPTHLETLRDIYQERYQCLADQLTAKLPQGCHFHPVEGGMFIWLTLPECDDFTLAKAALKNKVAVVPSSVFYKQGEKVTPALRLNFTNATTEELVVAVDRLVAVIKADCK</sequence>
<dbReference type="Gene3D" id="3.40.640.10">
    <property type="entry name" value="Type I PLP-dependent aspartate aminotransferase-like (Major domain)"/>
    <property type="match status" value="1"/>
</dbReference>
<protein>
    <submittedName>
        <fullName evidence="6">Aminotransferase</fullName>
    </submittedName>
</protein>
<evidence type="ECO:0000313" key="7">
    <source>
        <dbReference type="Proteomes" id="UP001157156"/>
    </source>
</evidence>
<keyword evidence="7" id="KW-1185">Reference proteome</keyword>
<dbReference type="CDD" id="cd00609">
    <property type="entry name" value="AAT_like"/>
    <property type="match status" value="1"/>
</dbReference>
<keyword evidence="2 6" id="KW-0032">Aminotransferase</keyword>
<evidence type="ECO:0000256" key="1">
    <source>
        <dbReference type="ARBA" id="ARBA00001933"/>
    </source>
</evidence>
<dbReference type="EMBL" id="BSPV01000003">
    <property type="protein sequence ID" value="GLT13612.1"/>
    <property type="molecule type" value="Genomic_DNA"/>
</dbReference>
<proteinExistence type="predicted"/>
<dbReference type="SUPFAM" id="SSF53383">
    <property type="entry name" value="PLP-dependent transferases"/>
    <property type="match status" value="1"/>
</dbReference>
<comment type="caution">
    <text evidence="6">The sequence shown here is derived from an EMBL/GenBank/DDBJ whole genome shotgun (WGS) entry which is preliminary data.</text>
</comment>
<dbReference type="InterPro" id="IPR004839">
    <property type="entry name" value="Aminotransferase_I/II_large"/>
</dbReference>
<evidence type="ECO:0000259" key="5">
    <source>
        <dbReference type="Pfam" id="PF00155"/>
    </source>
</evidence>
<feature type="domain" description="Aminotransferase class I/classII large" evidence="5">
    <location>
        <begin position="91"/>
        <end position="386"/>
    </location>
</feature>
<evidence type="ECO:0000256" key="4">
    <source>
        <dbReference type="ARBA" id="ARBA00022898"/>
    </source>
</evidence>
<dbReference type="InterPro" id="IPR015421">
    <property type="entry name" value="PyrdxlP-dep_Trfase_major"/>
</dbReference>
<dbReference type="GO" id="GO:0008483">
    <property type="term" value="F:transaminase activity"/>
    <property type="evidence" value="ECO:0007669"/>
    <property type="project" value="UniProtKB-KW"/>
</dbReference>
<dbReference type="PANTHER" id="PTHR42790">
    <property type="entry name" value="AMINOTRANSFERASE"/>
    <property type="match status" value="1"/>
</dbReference>
<dbReference type="Gene3D" id="3.90.1150.10">
    <property type="entry name" value="Aspartate Aminotransferase, domain 1"/>
    <property type="match status" value="1"/>
</dbReference>
<dbReference type="Pfam" id="PF00155">
    <property type="entry name" value="Aminotran_1_2"/>
    <property type="match status" value="1"/>
</dbReference>
<name>A0ABQ6EKH2_9VIBR</name>
<dbReference type="InterPro" id="IPR050859">
    <property type="entry name" value="Class-I_PLP-dep_aminotransf"/>
</dbReference>
<keyword evidence="3" id="KW-0808">Transferase</keyword>
<dbReference type="PANTHER" id="PTHR42790:SF19">
    <property type="entry name" value="KYNURENINE_ALPHA-AMINOADIPATE AMINOTRANSFERASE, MITOCHONDRIAL"/>
    <property type="match status" value="1"/>
</dbReference>
<comment type="cofactor">
    <cofactor evidence="1">
        <name>pyridoxal 5'-phosphate</name>
        <dbReference type="ChEBI" id="CHEBI:597326"/>
    </cofactor>
</comment>
<dbReference type="InterPro" id="IPR015424">
    <property type="entry name" value="PyrdxlP-dep_Trfase"/>
</dbReference>
<accession>A0ABQ6EKH2</accession>
<keyword evidence="4" id="KW-0663">Pyridoxal phosphate</keyword>